<evidence type="ECO:0000313" key="2">
    <source>
        <dbReference type="EMBL" id="CAI3984766.1"/>
    </source>
</evidence>
<evidence type="ECO:0000313" key="4">
    <source>
        <dbReference type="Proteomes" id="UP001152797"/>
    </source>
</evidence>
<gene>
    <name evidence="2" type="ORF">C1SCF055_LOCUS12284</name>
</gene>
<name>A0A9P1C4A6_9DINO</name>
<reference evidence="2" key="1">
    <citation type="submission" date="2022-10" db="EMBL/GenBank/DDBJ databases">
        <authorList>
            <person name="Chen Y."/>
            <person name="Dougan E. K."/>
            <person name="Chan C."/>
            <person name="Rhodes N."/>
            <person name="Thang M."/>
        </authorList>
    </citation>
    <scope>NUCLEOTIDE SEQUENCE</scope>
</reference>
<dbReference type="EMBL" id="CAMXCT020000915">
    <property type="protein sequence ID" value="CAL1138141.1"/>
    <property type="molecule type" value="Genomic_DNA"/>
</dbReference>
<protein>
    <submittedName>
        <fullName evidence="2">Uncharacterized protein</fullName>
    </submittedName>
</protein>
<keyword evidence="4" id="KW-1185">Reference proteome</keyword>
<feature type="compositionally biased region" description="Polar residues" evidence="1">
    <location>
        <begin position="766"/>
        <end position="778"/>
    </location>
</feature>
<reference evidence="3" key="2">
    <citation type="submission" date="2024-04" db="EMBL/GenBank/DDBJ databases">
        <authorList>
            <person name="Chen Y."/>
            <person name="Shah S."/>
            <person name="Dougan E. K."/>
            <person name="Thang M."/>
            <person name="Chan C."/>
        </authorList>
    </citation>
    <scope>NUCLEOTIDE SEQUENCE [LARGE SCALE GENOMIC DNA]</scope>
</reference>
<evidence type="ECO:0000313" key="3">
    <source>
        <dbReference type="EMBL" id="CAL1138141.1"/>
    </source>
</evidence>
<feature type="compositionally biased region" description="Low complexity" evidence="1">
    <location>
        <begin position="251"/>
        <end position="264"/>
    </location>
</feature>
<feature type="region of interest" description="Disordered" evidence="1">
    <location>
        <begin position="224"/>
        <end position="334"/>
    </location>
</feature>
<dbReference type="AlphaFoldDB" id="A0A9P1C4A6"/>
<evidence type="ECO:0000256" key="1">
    <source>
        <dbReference type="SAM" id="MobiDB-lite"/>
    </source>
</evidence>
<comment type="caution">
    <text evidence="2">The sequence shown here is derived from an EMBL/GenBank/DDBJ whole genome shotgun (WGS) entry which is preliminary data.</text>
</comment>
<feature type="region of interest" description="Disordered" evidence="1">
    <location>
        <begin position="757"/>
        <end position="778"/>
    </location>
</feature>
<dbReference type="EMBL" id="CAMXCT030000915">
    <property type="protein sequence ID" value="CAL4772078.1"/>
    <property type="molecule type" value="Genomic_DNA"/>
</dbReference>
<dbReference type="Proteomes" id="UP001152797">
    <property type="component" value="Unassembled WGS sequence"/>
</dbReference>
<dbReference type="EMBL" id="CAMXCT010000915">
    <property type="protein sequence ID" value="CAI3984766.1"/>
    <property type="molecule type" value="Genomic_DNA"/>
</dbReference>
<feature type="compositionally biased region" description="Acidic residues" evidence="1">
    <location>
        <begin position="582"/>
        <end position="601"/>
    </location>
</feature>
<proteinExistence type="predicted"/>
<feature type="region of interest" description="Disordered" evidence="1">
    <location>
        <begin position="566"/>
        <end position="613"/>
    </location>
</feature>
<accession>A0A9P1C4A6</accession>
<organism evidence="2">
    <name type="scientific">Cladocopium goreaui</name>
    <dbReference type="NCBI Taxonomy" id="2562237"/>
    <lineage>
        <taxon>Eukaryota</taxon>
        <taxon>Sar</taxon>
        <taxon>Alveolata</taxon>
        <taxon>Dinophyceae</taxon>
        <taxon>Suessiales</taxon>
        <taxon>Symbiodiniaceae</taxon>
        <taxon>Cladocopium</taxon>
    </lineage>
</organism>
<sequence>MIESGSTTPVLISCGKEFDRAIADFVESNAYNRVRAGRTVAASFGLSTRTTWLVNVLKFGDPHHDASLRGHVGCHPEILKGFFATTESQSAMVEMLRILVETKDNVGMVVYCNKNRHRSVGVSWMLASAYGVITGDEISVTHANAAVSWSQMSGSCKGECMECRHESAAVREAANVCVQALADSYLNEKPDEATLARVRKEIFEVRPVPTSKVTQRLGSYGAPVLKRSKAEDKQTSKAASPSTKMMPIKAPTPTRTVTTRAAPAEFKQLPPQPPPPPPREERKEAIAIRSRTPTRRAAPGSARDRLAPNYPWPGYASSRASSTSHREEEPSPSNELLEIMKAMQKQLDELKKEKGEATHRRRRRSPFARAMSTIKNQKRFARLKEAKNTLTSTTFGSTRSESERYWPKETGYSGYSGYVANQPLAEAWNRRVQVGKTLVEFLDELYFAENKGWGFKSRCLMWIGPYFPGSDPASRERIALEQANHESNVKVVVLGEDPAARQLTTALMKGEIPWTVTTFDYVAGRWTLTGVREPCTGPPAWNQEPRLRIMIFAPGDALTEEVDDDDLAADAGDGDGQQPDDPKDDEPGDGVPPDEPEDETHDEAGDATEYPGQEGSAMLGVELRTDGSEPPVQESPKRQISEEVVVGPFQLSNDVGDHPACVSDASQDFDKQLTVQPPGQEIVLSPSSEVEDDDVVVERCGPPAVEGAEKARLLSEGHQVIPSKWVDTIKNIHEINGPDFKPIYKARLVSCGNFESGNKEEIRCDTPTSEPRVTSGAV</sequence>